<dbReference type="Proteomes" id="UP000070501">
    <property type="component" value="Unassembled WGS sequence"/>
</dbReference>
<gene>
    <name evidence="3" type="ORF">Micbo1qcDRAFT_216437</name>
</gene>
<dbReference type="PANTHER" id="PTHR43048">
    <property type="entry name" value="METHYLMALONYL-COA EPIMERASE"/>
    <property type="match status" value="1"/>
</dbReference>
<feature type="domain" description="VOC" evidence="2">
    <location>
        <begin position="44"/>
        <end position="151"/>
    </location>
</feature>
<dbReference type="InterPro" id="IPR004360">
    <property type="entry name" value="Glyas_Fos-R_dOase_dom"/>
</dbReference>
<dbReference type="PANTHER" id="PTHR43048:SF3">
    <property type="entry name" value="METHYLMALONYL-COA EPIMERASE, MITOCHONDRIAL"/>
    <property type="match status" value="1"/>
</dbReference>
<accession>A0A136IR01</accession>
<name>A0A136IR01_9PEZI</name>
<reference evidence="4" key="1">
    <citation type="submission" date="2016-02" db="EMBL/GenBank/DDBJ databases">
        <title>Draft genome sequence of Microdochium bolleyi, a fungal endophyte of beachgrass.</title>
        <authorList>
            <consortium name="DOE Joint Genome Institute"/>
            <person name="David A.S."/>
            <person name="May G."/>
            <person name="Haridas S."/>
            <person name="Lim J."/>
            <person name="Wang M."/>
            <person name="Labutti K."/>
            <person name="Lipzen A."/>
            <person name="Barry K."/>
            <person name="Grigoriev I.V."/>
        </authorList>
    </citation>
    <scope>NUCLEOTIDE SEQUENCE [LARGE SCALE GENOMIC DNA]</scope>
    <source>
        <strain evidence="4">J235TASD1</strain>
    </source>
</reference>
<dbReference type="CDD" id="cd07267">
    <property type="entry name" value="THT_Oxygenase_N"/>
    <property type="match status" value="1"/>
</dbReference>
<evidence type="ECO:0000313" key="3">
    <source>
        <dbReference type="EMBL" id="KXJ87353.1"/>
    </source>
</evidence>
<dbReference type="InParanoid" id="A0A136IR01"/>
<proteinExistence type="predicted"/>
<evidence type="ECO:0000256" key="1">
    <source>
        <dbReference type="ARBA" id="ARBA00022723"/>
    </source>
</evidence>
<dbReference type="EMBL" id="KQ964263">
    <property type="protein sequence ID" value="KXJ87353.1"/>
    <property type="molecule type" value="Genomic_DNA"/>
</dbReference>
<protein>
    <submittedName>
        <fullName evidence="3">Trihydroxytoluene oxygenase</fullName>
    </submittedName>
</protein>
<dbReference type="Gene3D" id="3.10.180.10">
    <property type="entry name" value="2,3-Dihydroxybiphenyl 1,2-Dioxygenase, domain 1"/>
    <property type="match status" value="2"/>
</dbReference>
<dbReference type="OrthoDB" id="3360610at2759"/>
<dbReference type="GO" id="GO:0004493">
    <property type="term" value="F:methylmalonyl-CoA epimerase activity"/>
    <property type="evidence" value="ECO:0007669"/>
    <property type="project" value="TreeGrafter"/>
</dbReference>
<keyword evidence="1" id="KW-0479">Metal-binding</keyword>
<dbReference type="GO" id="GO:0046491">
    <property type="term" value="P:L-methylmalonyl-CoA metabolic process"/>
    <property type="evidence" value="ECO:0007669"/>
    <property type="project" value="TreeGrafter"/>
</dbReference>
<dbReference type="InterPro" id="IPR029068">
    <property type="entry name" value="Glyas_Bleomycin-R_OHBP_Dase"/>
</dbReference>
<dbReference type="InterPro" id="IPR037523">
    <property type="entry name" value="VOC_core"/>
</dbReference>
<dbReference type="GO" id="GO:0005739">
    <property type="term" value="C:mitochondrion"/>
    <property type="evidence" value="ECO:0007669"/>
    <property type="project" value="TreeGrafter"/>
</dbReference>
<dbReference type="PROSITE" id="PS51819">
    <property type="entry name" value="VOC"/>
    <property type="match status" value="2"/>
</dbReference>
<dbReference type="SUPFAM" id="SSF54593">
    <property type="entry name" value="Glyoxalase/Bleomycin resistance protein/Dihydroxybiphenyl dioxygenase"/>
    <property type="match status" value="1"/>
</dbReference>
<dbReference type="GO" id="GO:0046872">
    <property type="term" value="F:metal ion binding"/>
    <property type="evidence" value="ECO:0007669"/>
    <property type="project" value="UniProtKB-KW"/>
</dbReference>
<dbReference type="InterPro" id="IPR051785">
    <property type="entry name" value="MMCE/EMCE_epimerase"/>
</dbReference>
<dbReference type="Pfam" id="PF00903">
    <property type="entry name" value="Glyoxalase"/>
    <property type="match status" value="1"/>
</dbReference>
<feature type="domain" description="VOC" evidence="2">
    <location>
        <begin position="190"/>
        <end position="321"/>
    </location>
</feature>
<evidence type="ECO:0000313" key="4">
    <source>
        <dbReference type="Proteomes" id="UP000070501"/>
    </source>
</evidence>
<dbReference type="FunFam" id="3.10.180.10:FF:000034">
    <property type="entry name" value="Glyoxalase/Bleomycin resistance protein/Dihydroxybiphenyl dioxygenase"/>
    <property type="match status" value="1"/>
</dbReference>
<keyword evidence="4" id="KW-1185">Reference proteome</keyword>
<sequence length="354" mass="39816">MRQVQPSRGASVADVDAIGADIETADQWRRRNNIDVAKQVRLVKLAHMRYQHPDLDEITTFLVDFGMHLVKSTSEARWFRGYGPDQYVYYAQRGPKKFLGGTFAVESYADLEKAAALDGAGAIEELKDAPGGGHFVSITDPEGFPVCFIHGQEPAPPGQLPAKLVINYEQEKPRVREFLRFKEGPAAVHKLGHYGLCVQQFDQQLRWYTENFNLVPTDFLWVPAGGSSPSAERKIVAVFAHIDRGHDHVDHHTFFMSTNPTSHVHHCSFEVHDFDTQHLGHQWLAAKGYKSVWGIGRHILGSQIFDYWWDTTGFMVEYYADGDVINCETPVGYGLAGDESLAVWGPEVPKTFLD</sequence>
<dbReference type="AlphaFoldDB" id="A0A136IR01"/>
<organism evidence="3 4">
    <name type="scientific">Microdochium bolleyi</name>
    <dbReference type="NCBI Taxonomy" id="196109"/>
    <lineage>
        <taxon>Eukaryota</taxon>
        <taxon>Fungi</taxon>
        <taxon>Dikarya</taxon>
        <taxon>Ascomycota</taxon>
        <taxon>Pezizomycotina</taxon>
        <taxon>Sordariomycetes</taxon>
        <taxon>Xylariomycetidae</taxon>
        <taxon>Xylariales</taxon>
        <taxon>Microdochiaceae</taxon>
        <taxon>Microdochium</taxon>
    </lineage>
</organism>
<evidence type="ECO:0000259" key="2">
    <source>
        <dbReference type="PROSITE" id="PS51819"/>
    </source>
</evidence>